<keyword evidence="2 7" id="KW-0813">Transport</keyword>
<name>A0A4R2HE37_9ACTN</name>
<comment type="similarity">
    <text evidence="7">Belongs to the binding-protein-dependent transport system permease family.</text>
</comment>
<feature type="transmembrane region" description="Helical" evidence="7">
    <location>
        <begin position="161"/>
        <end position="184"/>
    </location>
</feature>
<dbReference type="GO" id="GO:0005886">
    <property type="term" value="C:plasma membrane"/>
    <property type="evidence" value="ECO:0007669"/>
    <property type="project" value="UniProtKB-SubCell"/>
</dbReference>
<dbReference type="Proteomes" id="UP000294508">
    <property type="component" value="Unassembled WGS sequence"/>
</dbReference>
<evidence type="ECO:0000256" key="4">
    <source>
        <dbReference type="ARBA" id="ARBA00022692"/>
    </source>
</evidence>
<comment type="subcellular location">
    <subcellularLocation>
        <location evidence="1 7">Cell membrane</location>
        <topology evidence="1 7">Multi-pass membrane protein</topology>
    </subcellularLocation>
</comment>
<feature type="transmembrane region" description="Helical" evidence="7">
    <location>
        <begin position="215"/>
        <end position="235"/>
    </location>
</feature>
<evidence type="ECO:0000256" key="3">
    <source>
        <dbReference type="ARBA" id="ARBA00022475"/>
    </source>
</evidence>
<protein>
    <submittedName>
        <fullName evidence="9">Multiple sugar transport system permease protein</fullName>
    </submittedName>
</protein>
<organism evidence="9 10">
    <name type="scientific">Kribbella steppae</name>
    <dbReference type="NCBI Taxonomy" id="2512223"/>
    <lineage>
        <taxon>Bacteria</taxon>
        <taxon>Bacillati</taxon>
        <taxon>Actinomycetota</taxon>
        <taxon>Actinomycetes</taxon>
        <taxon>Propionibacteriales</taxon>
        <taxon>Kribbellaceae</taxon>
        <taxon>Kribbella</taxon>
    </lineage>
</organism>
<feature type="domain" description="ABC transmembrane type-1" evidence="8">
    <location>
        <begin position="76"/>
        <end position="289"/>
    </location>
</feature>
<dbReference type="SUPFAM" id="SSF161098">
    <property type="entry name" value="MetI-like"/>
    <property type="match status" value="1"/>
</dbReference>
<dbReference type="Gene3D" id="1.10.3720.10">
    <property type="entry name" value="MetI-like"/>
    <property type="match status" value="1"/>
</dbReference>
<evidence type="ECO:0000256" key="1">
    <source>
        <dbReference type="ARBA" id="ARBA00004651"/>
    </source>
</evidence>
<dbReference type="RefSeq" id="WP_132211209.1">
    <property type="nucleotide sequence ID" value="NZ_SLWN01000007.1"/>
</dbReference>
<accession>A0A4R2HE37</accession>
<dbReference type="CDD" id="cd06261">
    <property type="entry name" value="TM_PBP2"/>
    <property type="match status" value="1"/>
</dbReference>
<proteinExistence type="inferred from homology"/>
<feature type="transmembrane region" description="Helical" evidence="7">
    <location>
        <begin position="21"/>
        <end position="43"/>
    </location>
</feature>
<evidence type="ECO:0000256" key="2">
    <source>
        <dbReference type="ARBA" id="ARBA00022448"/>
    </source>
</evidence>
<feature type="transmembrane region" description="Helical" evidence="7">
    <location>
        <begin position="113"/>
        <end position="133"/>
    </location>
</feature>
<dbReference type="InterPro" id="IPR000515">
    <property type="entry name" value="MetI-like"/>
</dbReference>
<evidence type="ECO:0000256" key="7">
    <source>
        <dbReference type="RuleBase" id="RU363032"/>
    </source>
</evidence>
<evidence type="ECO:0000256" key="5">
    <source>
        <dbReference type="ARBA" id="ARBA00022989"/>
    </source>
</evidence>
<dbReference type="PANTHER" id="PTHR30193:SF41">
    <property type="entry name" value="DIACETYLCHITOBIOSE UPTAKE SYSTEM PERMEASE PROTEIN NGCF"/>
    <property type="match status" value="1"/>
</dbReference>
<keyword evidence="5 7" id="KW-1133">Transmembrane helix</keyword>
<dbReference type="InterPro" id="IPR051393">
    <property type="entry name" value="ABC_transporter_permease"/>
</dbReference>
<dbReference type="EMBL" id="SLWN01000007">
    <property type="protein sequence ID" value="TCO26601.1"/>
    <property type="molecule type" value="Genomic_DNA"/>
</dbReference>
<dbReference type="OrthoDB" id="9804439at2"/>
<comment type="caution">
    <text evidence="9">The sequence shown here is derived from an EMBL/GenBank/DDBJ whole genome shotgun (WGS) entry which is preliminary data.</text>
</comment>
<dbReference type="AlphaFoldDB" id="A0A4R2HE37"/>
<keyword evidence="9" id="KW-0762">Sugar transport</keyword>
<dbReference type="InterPro" id="IPR035906">
    <property type="entry name" value="MetI-like_sf"/>
</dbReference>
<evidence type="ECO:0000259" key="8">
    <source>
        <dbReference type="PROSITE" id="PS50928"/>
    </source>
</evidence>
<evidence type="ECO:0000256" key="6">
    <source>
        <dbReference type="ARBA" id="ARBA00023136"/>
    </source>
</evidence>
<dbReference type="Pfam" id="PF00528">
    <property type="entry name" value="BPD_transp_1"/>
    <property type="match status" value="1"/>
</dbReference>
<keyword evidence="3" id="KW-1003">Cell membrane</keyword>
<keyword evidence="6 7" id="KW-0472">Membrane</keyword>
<evidence type="ECO:0000313" key="9">
    <source>
        <dbReference type="EMBL" id="TCO26601.1"/>
    </source>
</evidence>
<feature type="transmembrane region" description="Helical" evidence="7">
    <location>
        <begin position="80"/>
        <end position="101"/>
    </location>
</feature>
<evidence type="ECO:0000313" key="10">
    <source>
        <dbReference type="Proteomes" id="UP000294508"/>
    </source>
</evidence>
<gene>
    <name evidence="9" type="ORF">EV652_107494</name>
</gene>
<dbReference type="GO" id="GO:0055085">
    <property type="term" value="P:transmembrane transport"/>
    <property type="evidence" value="ECO:0007669"/>
    <property type="project" value="InterPro"/>
</dbReference>
<dbReference type="PANTHER" id="PTHR30193">
    <property type="entry name" value="ABC TRANSPORTER PERMEASE PROTEIN"/>
    <property type="match status" value="1"/>
</dbReference>
<feature type="transmembrane region" description="Helical" evidence="7">
    <location>
        <begin position="270"/>
        <end position="293"/>
    </location>
</feature>
<sequence length="300" mass="32238">MTDLTIRGRSGSLGWWRFGVFAAPGLLVYGTLVAVPVALSLGYSLTDRNPFRPPATWVAFDNYRLLLTDPDFLRTLGNTAILTLIVTIVPNVLGLAVALLLDRPARLYRWLRTVFFAPVVLSSVVVSVIWQALLNDGGLLNRALGEAGVGSPPGWLSDPDLALYSVGWIISWQMLGFCTVVYLAGLQGVPQSLREAAALDGAGPLRQFRAVTWPLLAPAVTINTVMLMITGFKVYDHVQVITNGGPGSGTTATIAFDIIRTGFTGNRVGYASAMATVMLIVIAVVSAIALRLLQRREVSL</sequence>
<dbReference type="PROSITE" id="PS50928">
    <property type="entry name" value="ABC_TM1"/>
    <property type="match status" value="1"/>
</dbReference>
<keyword evidence="4 7" id="KW-0812">Transmembrane</keyword>
<keyword evidence="10" id="KW-1185">Reference proteome</keyword>
<reference evidence="9 10" key="1">
    <citation type="journal article" date="2015" name="Stand. Genomic Sci.">
        <title>Genomic Encyclopedia of Bacterial and Archaeal Type Strains, Phase III: the genomes of soil and plant-associated and newly described type strains.</title>
        <authorList>
            <person name="Whitman W.B."/>
            <person name="Woyke T."/>
            <person name="Klenk H.P."/>
            <person name="Zhou Y."/>
            <person name="Lilburn T.G."/>
            <person name="Beck B.J."/>
            <person name="De Vos P."/>
            <person name="Vandamme P."/>
            <person name="Eisen J.A."/>
            <person name="Garrity G."/>
            <person name="Hugenholtz P."/>
            <person name="Kyrpides N.C."/>
        </authorList>
    </citation>
    <scope>NUCLEOTIDE SEQUENCE [LARGE SCALE GENOMIC DNA]</scope>
    <source>
        <strain evidence="9 10">VKM Ac-2572</strain>
    </source>
</reference>